<dbReference type="GO" id="GO:0000444">
    <property type="term" value="C:MIS12/MIND type complex"/>
    <property type="evidence" value="ECO:0007669"/>
    <property type="project" value="TreeGrafter"/>
</dbReference>
<evidence type="ECO:0000256" key="7">
    <source>
        <dbReference type="ARBA" id="ARBA00023054"/>
    </source>
</evidence>
<keyword evidence="3" id="KW-0158">Chromosome</keyword>
<evidence type="ECO:0000256" key="3">
    <source>
        <dbReference type="ARBA" id="ARBA00022454"/>
    </source>
</evidence>
<gene>
    <name evidence="10" type="ORF">HYFRA_00009848</name>
</gene>
<comment type="caution">
    <text evidence="10">The sequence shown here is derived from an EMBL/GenBank/DDBJ whole genome shotgun (WGS) entry which is preliminary data.</text>
</comment>
<evidence type="ECO:0000256" key="9">
    <source>
        <dbReference type="ARBA" id="ARBA00023328"/>
    </source>
</evidence>
<dbReference type="GO" id="GO:0000070">
    <property type="term" value="P:mitotic sister chromatid segregation"/>
    <property type="evidence" value="ECO:0007669"/>
    <property type="project" value="TreeGrafter"/>
</dbReference>
<dbReference type="InterPro" id="IPR008685">
    <property type="entry name" value="Centromere_Mis12"/>
</dbReference>
<evidence type="ECO:0000256" key="2">
    <source>
        <dbReference type="ARBA" id="ARBA00008643"/>
    </source>
</evidence>
<keyword evidence="9" id="KW-0137">Centromere</keyword>
<evidence type="ECO:0000313" key="10">
    <source>
        <dbReference type="EMBL" id="CAG8958533.1"/>
    </source>
</evidence>
<keyword evidence="8" id="KW-0131">Cell cycle</keyword>
<dbReference type="GO" id="GO:0005634">
    <property type="term" value="C:nucleus"/>
    <property type="evidence" value="ECO:0007669"/>
    <property type="project" value="InterPro"/>
</dbReference>
<proteinExistence type="inferred from homology"/>
<feature type="non-terminal residue" evidence="10">
    <location>
        <position position="1"/>
    </location>
</feature>
<keyword evidence="4" id="KW-0132">Cell division</keyword>
<evidence type="ECO:0000256" key="5">
    <source>
        <dbReference type="ARBA" id="ARBA00022776"/>
    </source>
</evidence>
<dbReference type="EMBL" id="CAJVRL010000083">
    <property type="protein sequence ID" value="CAG8958533.1"/>
    <property type="molecule type" value="Genomic_DNA"/>
</dbReference>
<keyword evidence="7" id="KW-0175">Coiled coil</keyword>
<dbReference type="OrthoDB" id="1884855at2759"/>
<dbReference type="AlphaFoldDB" id="A0A9N9L5J1"/>
<evidence type="ECO:0000256" key="4">
    <source>
        <dbReference type="ARBA" id="ARBA00022618"/>
    </source>
</evidence>
<protein>
    <recommendedName>
        <fullName evidence="12">Mis12 domain-containing protein</fullName>
    </recommendedName>
</protein>
<reference evidence="10" key="1">
    <citation type="submission" date="2021-07" db="EMBL/GenBank/DDBJ databases">
        <authorList>
            <person name="Durling M."/>
        </authorList>
    </citation>
    <scope>NUCLEOTIDE SEQUENCE</scope>
</reference>
<evidence type="ECO:0000313" key="11">
    <source>
        <dbReference type="Proteomes" id="UP000696280"/>
    </source>
</evidence>
<evidence type="ECO:0000256" key="6">
    <source>
        <dbReference type="ARBA" id="ARBA00022838"/>
    </source>
</evidence>
<dbReference type="Pfam" id="PF05859">
    <property type="entry name" value="Mis12"/>
    <property type="match status" value="1"/>
</dbReference>
<name>A0A9N9L5J1_9HELO</name>
<dbReference type="PANTHER" id="PTHR14527">
    <property type="entry name" value="PROTEIN MIS12 HOMOLOG"/>
    <property type="match status" value="1"/>
</dbReference>
<organism evidence="10 11">
    <name type="scientific">Hymenoscyphus fraxineus</name>
    <dbReference type="NCBI Taxonomy" id="746836"/>
    <lineage>
        <taxon>Eukaryota</taxon>
        <taxon>Fungi</taxon>
        <taxon>Dikarya</taxon>
        <taxon>Ascomycota</taxon>
        <taxon>Pezizomycotina</taxon>
        <taxon>Leotiomycetes</taxon>
        <taxon>Helotiales</taxon>
        <taxon>Helotiaceae</taxon>
        <taxon>Hymenoscyphus</taxon>
    </lineage>
</organism>
<keyword evidence="11" id="KW-1185">Reference proteome</keyword>
<comment type="similarity">
    <text evidence="2">Belongs to the mis12 family.</text>
</comment>
<accession>A0A9N9L5J1</accession>
<evidence type="ECO:0000256" key="8">
    <source>
        <dbReference type="ARBA" id="ARBA00023306"/>
    </source>
</evidence>
<dbReference type="Proteomes" id="UP000696280">
    <property type="component" value="Unassembled WGS sequence"/>
</dbReference>
<dbReference type="PANTHER" id="PTHR14527:SF2">
    <property type="entry name" value="PROTEIN MIS12 HOMOLOG"/>
    <property type="match status" value="1"/>
</dbReference>
<keyword evidence="5" id="KW-0498">Mitosis</keyword>
<evidence type="ECO:0000256" key="1">
    <source>
        <dbReference type="ARBA" id="ARBA00004629"/>
    </source>
</evidence>
<sequence>LENNSVTSASPRTTGIPTKSYFFAQDPTEIDISISFRWAQTLLLNRFPRATMSGIANSDVTLLTEHLTYRPAALIDDIINSINILAFRATEAVEKGLLAADPADIGFRKPSASKDKDPAASTALIRAKANHEIENGVHQLETLLEAKIDKNFDRLEIYALRNILSVPAEVRTWVRLSHYEGLNFSYDKDAPNVESVTVQRKRLRETQKLQRMLETEVERNDATIAALKGLLGKKEGAEGEDYPSFAFLQNKGELTGDVSKPVTTTTSFALSQLPALKALLANLQPRLEKLTNGNGKEGLVGEEEKSWRKGRLEFVEKETRKHLENVRGLELDEMGEVRDGEWQGEGRKIGKQEVEDLEKVVGMVSDKPTEGGS</sequence>
<keyword evidence="6" id="KW-0995">Kinetochore</keyword>
<evidence type="ECO:0008006" key="12">
    <source>
        <dbReference type="Google" id="ProtNLM"/>
    </source>
</evidence>
<dbReference type="GO" id="GO:0051382">
    <property type="term" value="P:kinetochore assembly"/>
    <property type="evidence" value="ECO:0007669"/>
    <property type="project" value="TreeGrafter"/>
</dbReference>
<comment type="subcellular location">
    <subcellularLocation>
        <location evidence="1">Chromosome</location>
        <location evidence="1">Centromere</location>
        <location evidence="1">Kinetochore</location>
    </subcellularLocation>
</comment>
<dbReference type="GO" id="GO:0051301">
    <property type="term" value="P:cell division"/>
    <property type="evidence" value="ECO:0007669"/>
    <property type="project" value="UniProtKB-KW"/>
</dbReference>